<keyword evidence="2" id="KW-1185">Reference proteome</keyword>
<name>A0A2L2XDV9_9FIRM</name>
<reference evidence="2" key="1">
    <citation type="submission" date="2018-02" db="EMBL/GenBank/DDBJ databases">
        <title>Genome sequence of Desulfocucumis palustris strain NAW-5.</title>
        <authorList>
            <person name="Watanabe M."/>
            <person name="Kojima H."/>
            <person name="Fukui M."/>
        </authorList>
    </citation>
    <scope>NUCLEOTIDE SEQUENCE [LARGE SCALE GENOMIC DNA]</scope>
    <source>
        <strain evidence="2">NAW-5</strain>
    </source>
</reference>
<comment type="caution">
    <text evidence="1">The sequence shown here is derived from an EMBL/GenBank/DDBJ whole genome shotgun (WGS) entry which is preliminary data.</text>
</comment>
<protein>
    <submittedName>
        <fullName evidence="1">Uncharacterized protein</fullName>
    </submittedName>
</protein>
<accession>A0A2L2XDV9</accession>
<proteinExistence type="predicted"/>
<dbReference type="Proteomes" id="UP000239549">
    <property type="component" value="Unassembled WGS sequence"/>
</dbReference>
<dbReference type="EMBL" id="BFAV01000016">
    <property type="protein sequence ID" value="GBF32011.1"/>
    <property type="molecule type" value="Genomic_DNA"/>
</dbReference>
<evidence type="ECO:0000313" key="1">
    <source>
        <dbReference type="EMBL" id="GBF32011.1"/>
    </source>
</evidence>
<evidence type="ECO:0000313" key="2">
    <source>
        <dbReference type="Proteomes" id="UP000239549"/>
    </source>
</evidence>
<sequence>MYLFDLRSFLLTKKITPLTGNLFLYFYYTKQTGPVIHPAFSAGTGPLRPGDPRCFPCGYLYRTFRTSL</sequence>
<gene>
    <name evidence="1" type="ORF">DCCM_0202</name>
</gene>
<dbReference type="AlphaFoldDB" id="A0A2L2XDV9"/>
<organism evidence="1 2">
    <name type="scientific">Desulfocucumis palustris</name>
    <dbReference type="NCBI Taxonomy" id="1898651"/>
    <lineage>
        <taxon>Bacteria</taxon>
        <taxon>Bacillati</taxon>
        <taxon>Bacillota</taxon>
        <taxon>Clostridia</taxon>
        <taxon>Eubacteriales</taxon>
        <taxon>Desulfocucumaceae</taxon>
        <taxon>Desulfocucumis</taxon>
    </lineage>
</organism>